<name>A0AAW3D9X3_9GAMM</name>
<feature type="region of interest" description="Disordered" evidence="1">
    <location>
        <begin position="35"/>
        <end position="59"/>
    </location>
</feature>
<sequence>MNESKLKSKVNGISVKKYWTLPKLKVIPDEKKAGPIISGKSSFNPSEITTTGGLADAPS</sequence>
<proteinExistence type="predicted"/>
<dbReference type="RefSeq" id="WP_035736629.1">
    <property type="nucleotide sequence ID" value="NZ_JACTRV010000017.1"/>
</dbReference>
<gene>
    <name evidence="2" type="ORF">DR78_425</name>
</gene>
<organism evidence="2 3">
    <name type="scientific">Francisella philomiragia</name>
    <dbReference type="NCBI Taxonomy" id="28110"/>
    <lineage>
        <taxon>Bacteria</taxon>
        <taxon>Pseudomonadati</taxon>
        <taxon>Pseudomonadota</taxon>
        <taxon>Gammaproteobacteria</taxon>
        <taxon>Thiotrichales</taxon>
        <taxon>Francisellaceae</taxon>
        <taxon>Francisella</taxon>
    </lineage>
</organism>
<evidence type="ECO:0000256" key="1">
    <source>
        <dbReference type="SAM" id="MobiDB-lite"/>
    </source>
</evidence>
<evidence type="ECO:0000313" key="2">
    <source>
        <dbReference type="EMBL" id="KFJ42546.1"/>
    </source>
</evidence>
<dbReference type="EMBL" id="JOUE01000006">
    <property type="protein sequence ID" value="KFJ42546.1"/>
    <property type="molecule type" value="Genomic_DNA"/>
</dbReference>
<dbReference type="AlphaFoldDB" id="A0AAW3D9X3"/>
<protein>
    <submittedName>
        <fullName evidence="2">Uncharacterized protein</fullName>
    </submittedName>
</protein>
<dbReference type="Proteomes" id="UP000029117">
    <property type="component" value="Unassembled WGS sequence"/>
</dbReference>
<evidence type="ECO:0000313" key="3">
    <source>
        <dbReference type="Proteomes" id="UP000029117"/>
    </source>
</evidence>
<comment type="caution">
    <text evidence="2">The sequence shown here is derived from an EMBL/GenBank/DDBJ whole genome shotgun (WGS) entry which is preliminary data.</text>
</comment>
<feature type="compositionally biased region" description="Polar residues" evidence="1">
    <location>
        <begin position="39"/>
        <end position="52"/>
    </location>
</feature>
<reference evidence="2 3" key="1">
    <citation type="submission" date="2014-04" db="EMBL/GenBank/DDBJ databases">
        <authorList>
            <person name="Bishop-Lilly K.A."/>
            <person name="Broomall S.M."/>
            <person name="Chain P.S."/>
            <person name="Chertkov O."/>
            <person name="Coyne S.R."/>
            <person name="Daligault H.E."/>
            <person name="Davenport K.W."/>
            <person name="Erkkila T."/>
            <person name="Frey K.G."/>
            <person name="Gibbons H.S."/>
            <person name="Gu W."/>
            <person name="Jaissle J."/>
            <person name="Johnson S.L."/>
            <person name="Koroleva G.I."/>
            <person name="Ladner J.T."/>
            <person name="Lo C.-C."/>
            <person name="Minogue T.D."/>
            <person name="Munk C."/>
            <person name="Palacios G.F."/>
            <person name="Redden C.L."/>
            <person name="Rosenzweig C.N."/>
            <person name="Scholz M.B."/>
            <person name="Teshima H."/>
            <person name="Xu Y."/>
        </authorList>
    </citation>
    <scope>NUCLEOTIDE SEQUENCE [LARGE SCALE GENOMIC DNA]</scope>
    <source>
        <strain evidence="2 3">FAJ</strain>
    </source>
</reference>
<accession>A0AAW3D9X3</accession>